<name>A0ABY2R3A5_9FLAO</name>
<evidence type="ECO:0000259" key="1">
    <source>
        <dbReference type="Pfam" id="PF13358"/>
    </source>
</evidence>
<evidence type="ECO:0000313" key="2">
    <source>
        <dbReference type="EMBL" id="THV56883.1"/>
    </source>
</evidence>
<dbReference type="RefSeq" id="WP_136522809.1">
    <property type="nucleotide sequence ID" value="NZ_SDLV01000040.1"/>
</dbReference>
<evidence type="ECO:0000313" key="3">
    <source>
        <dbReference type="Proteomes" id="UP000306038"/>
    </source>
</evidence>
<protein>
    <submittedName>
        <fullName evidence="2">IS630 family transposase</fullName>
    </submittedName>
</protein>
<gene>
    <name evidence="2" type="ORF">EK417_16720</name>
</gene>
<dbReference type="InterPro" id="IPR036397">
    <property type="entry name" value="RNaseH_sf"/>
</dbReference>
<dbReference type="PANTHER" id="PTHR46564">
    <property type="entry name" value="TRANSPOSASE"/>
    <property type="match status" value="1"/>
</dbReference>
<comment type="caution">
    <text evidence="2">The sequence shown here is derived from an EMBL/GenBank/DDBJ whole genome shotgun (WGS) entry which is preliminary data.</text>
</comment>
<dbReference type="PANTHER" id="PTHR46564:SF1">
    <property type="entry name" value="TRANSPOSASE"/>
    <property type="match status" value="1"/>
</dbReference>
<sequence>MLTHPKSDPVKRAEFQNQLFHYQQLEQRNIIYIDESGFATDAPRDYSYSLKGTRSYGVKDWHNKGRVNAIGAILNFNILNVGLFDGNINADVFHAWVTQELLYSIPANSVLVMDNATFHKRSDSIDAIEKSGHSILFLPPYSPDLNPIEKKWAQAKSMRRKLRCDPYELFQKFIT</sequence>
<dbReference type="NCBIfam" id="NF033545">
    <property type="entry name" value="transpos_IS630"/>
    <property type="match status" value="1"/>
</dbReference>
<dbReference type="InterPro" id="IPR038717">
    <property type="entry name" value="Tc1-like_DDE_dom"/>
</dbReference>
<organism evidence="2 3">
    <name type="scientific">Chryseobacterium candidae</name>
    <dbReference type="NCBI Taxonomy" id="1978493"/>
    <lineage>
        <taxon>Bacteria</taxon>
        <taxon>Pseudomonadati</taxon>
        <taxon>Bacteroidota</taxon>
        <taxon>Flavobacteriia</taxon>
        <taxon>Flavobacteriales</taxon>
        <taxon>Weeksellaceae</taxon>
        <taxon>Chryseobacterium group</taxon>
        <taxon>Chryseobacterium</taxon>
    </lineage>
</organism>
<dbReference type="EMBL" id="SDLV01000040">
    <property type="protein sequence ID" value="THV56883.1"/>
    <property type="molecule type" value="Genomic_DNA"/>
</dbReference>
<dbReference type="Proteomes" id="UP000306038">
    <property type="component" value="Unassembled WGS sequence"/>
</dbReference>
<dbReference type="InterPro" id="IPR047655">
    <property type="entry name" value="Transpos_IS630-like"/>
</dbReference>
<dbReference type="Gene3D" id="3.30.420.10">
    <property type="entry name" value="Ribonuclease H-like superfamily/Ribonuclease H"/>
    <property type="match status" value="1"/>
</dbReference>
<keyword evidence="3" id="KW-1185">Reference proteome</keyword>
<reference evidence="2 3" key="1">
    <citation type="submission" date="2019-01" db="EMBL/GenBank/DDBJ databases">
        <authorList>
            <person name="B I."/>
            <person name="Ch S."/>
            <person name="Ch V.R."/>
        </authorList>
    </citation>
    <scope>NUCLEOTIDE SEQUENCE [LARGE SCALE GENOMIC DNA]</scope>
    <source>
        <strain evidence="2 3">JC507</strain>
    </source>
</reference>
<accession>A0ABY2R3A5</accession>
<proteinExistence type="predicted"/>
<dbReference type="Pfam" id="PF13358">
    <property type="entry name" value="DDE_3"/>
    <property type="match status" value="1"/>
</dbReference>
<feature type="domain" description="Tc1-like transposase DDE" evidence="1">
    <location>
        <begin position="30"/>
        <end position="161"/>
    </location>
</feature>